<name>A0A5R9C0W6_9LACT</name>
<dbReference type="InterPro" id="IPR013094">
    <property type="entry name" value="AB_hydrolase_3"/>
</dbReference>
<proteinExistence type="predicted"/>
<protein>
    <submittedName>
        <fullName evidence="3">Alpha/beta hydrolase</fullName>
    </submittedName>
</protein>
<dbReference type="SUPFAM" id="SSF53474">
    <property type="entry name" value="alpha/beta-Hydrolases"/>
    <property type="match status" value="1"/>
</dbReference>
<evidence type="ECO:0000313" key="3">
    <source>
        <dbReference type="EMBL" id="TLQ06295.1"/>
    </source>
</evidence>
<dbReference type="EMBL" id="VBTE01000034">
    <property type="protein sequence ID" value="TLQ06295.1"/>
    <property type="molecule type" value="Genomic_DNA"/>
</dbReference>
<dbReference type="AlphaFoldDB" id="A0A5R9C0W6"/>
<evidence type="ECO:0000259" key="2">
    <source>
        <dbReference type="Pfam" id="PF07859"/>
    </source>
</evidence>
<dbReference type="GO" id="GO:0016787">
    <property type="term" value="F:hydrolase activity"/>
    <property type="evidence" value="ECO:0007669"/>
    <property type="project" value="UniProtKB-KW"/>
</dbReference>
<dbReference type="Proteomes" id="UP000307201">
    <property type="component" value="Unassembled WGS sequence"/>
</dbReference>
<organism evidence="3 4">
    <name type="scientific">Marinilactibacillus psychrotolerans</name>
    <dbReference type="NCBI Taxonomy" id="191770"/>
    <lineage>
        <taxon>Bacteria</taxon>
        <taxon>Bacillati</taxon>
        <taxon>Bacillota</taxon>
        <taxon>Bacilli</taxon>
        <taxon>Lactobacillales</taxon>
        <taxon>Carnobacteriaceae</taxon>
        <taxon>Marinilactibacillus</taxon>
    </lineage>
</organism>
<evidence type="ECO:0000313" key="4">
    <source>
        <dbReference type="Proteomes" id="UP000307201"/>
    </source>
</evidence>
<reference evidence="3 4" key="1">
    <citation type="submission" date="2019-05" db="EMBL/GenBank/DDBJ databases">
        <title>The metagenome of a microbial culture collection derived from dairy environment covers the genomic content of the human microbiome.</title>
        <authorList>
            <person name="Roder T."/>
            <person name="Wuthrich D."/>
            <person name="Sattari Z."/>
            <person name="Von Ah U."/>
            <person name="Bar C."/>
            <person name="Ronchi F."/>
            <person name="Macpherson A.J."/>
            <person name="Ganal-Vonarburg S.C."/>
            <person name="Bruggmann R."/>
            <person name="Vergeres G."/>
        </authorList>
    </citation>
    <scope>NUCLEOTIDE SEQUENCE [LARGE SCALE GENOMIC DNA]</scope>
    <source>
        <strain evidence="3 4">FAM 24235</strain>
    </source>
</reference>
<feature type="domain" description="Alpha/beta hydrolase fold-3" evidence="2">
    <location>
        <begin position="65"/>
        <end position="270"/>
    </location>
</feature>
<comment type="caution">
    <text evidence="3">The sequence shown here is derived from an EMBL/GenBank/DDBJ whole genome shotgun (WGS) entry which is preliminary data.</text>
</comment>
<dbReference type="STRING" id="191770.SAMN04488013_104139"/>
<dbReference type="OrthoDB" id="9815425at2"/>
<accession>A0A5R9C0W6</accession>
<evidence type="ECO:0000256" key="1">
    <source>
        <dbReference type="ARBA" id="ARBA00022801"/>
    </source>
</evidence>
<dbReference type="PANTHER" id="PTHR48081:SF8">
    <property type="entry name" value="ALPHA_BETA HYDROLASE FOLD-3 DOMAIN-CONTAINING PROTEIN-RELATED"/>
    <property type="match status" value="1"/>
</dbReference>
<gene>
    <name evidence="3" type="ORF">FEZ48_10400</name>
</gene>
<dbReference type="InterPro" id="IPR050300">
    <property type="entry name" value="GDXG_lipolytic_enzyme"/>
</dbReference>
<dbReference type="InterPro" id="IPR029058">
    <property type="entry name" value="AB_hydrolase_fold"/>
</dbReference>
<dbReference type="PANTHER" id="PTHR48081">
    <property type="entry name" value="AB HYDROLASE SUPERFAMILY PROTEIN C4A8.06C"/>
    <property type="match status" value="1"/>
</dbReference>
<dbReference type="Pfam" id="PF07859">
    <property type="entry name" value="Abhydrolase_3"/>
    <property type="match status" value="1"/>
</dbReference>
<dbReference type="Gene3D" id="3.40.50.1820">
    <property type="entry name" value="alpha/beta hydrolase"/>
    <property type="match status" value="1"/>
</dbReference>
<sequence>MMLDEDKTIFEYRMNKEKKYSDMIKEENLKDNIEKISYYSKHCGYIDGYIYRPESYDYKKELPVVFNFHGGGMVLKYCEQDGIYCQDIANKVEVAVVNVDYAVAPEFKFPLPILSAYDFIDQVLEDSDKYQFQKDNVLLMGHSAGGYISAALCVLNETNKKMTISGLIADYAVLKQDTPPASRESKDKDKAIPVSRMEEYYNWYFEKDEDTTDPLASPINAQGEIFPPSLVISADFDALKNEEEAFAEKLRASGVEVIYENFTDSMHGFTHKWFDEFNEAQSRKAWKMMQEFIQAQLISKDLD</sequence>
<keyword evidence="1 3" id="KW-0378">Hydrolase</keyword>